<accession>A0A9K3J3W2</accession>
<dbReference type="Gramene" id="mRNA:HanXRQr2_Chr04g0144661">
    <property type="protein sequence ID" value="CDS:HanXRQr2_Chr04g0144661.1"/>
    <property type="gene ID" value="HanXRQr2_Chr04g0144661"/>
</dbReference>
<dbReference type="PANTHER" id="PTHR33064:SF37">
    <property type="entry name" value="RIBONUCLEASE H"/>
    <property type="match status" value="1"/>
</dbReference>
<dbReference type="SUPFAM" id="SSF56672">
    <property type="entry name" value="DNA/RNA polymerases"/>
    <property type="match status" value="1"/>
</dbReference>
<reference evidence="2" key="1">
    <citation type="journal article" date="2017" name="Nature">
        <title>The sunflower genome provides insights into oil metabolism, flowering and Asterid evolution.</title>
        <authorList>
            <person name="Badouin H."/>
            <person name="Gouzy J."/>
            <person name="Grassa C.J."/>
            <person name="Murat F."/>
            <person name="Staton S.E."/>
            <person name="Cottret L."/>
            <person name="Lelandais-Briere C."/>
            <person name="Owens G.L."/>
            <person name="Carrere S."/>
            <person name="Mayjonade B."/>
            <person name="Legrand L."/>
            <person name="Gill N."/>
            <person name="Kane N.C."/>
            <person name="Bowers J.E."/>
            <person name="Hubner S."/>
            <person name="Bellec A."/>
            <person name="Berard A."/>
            <person name="Berges H."/>
            <person name="Blanchet N."/>
            <person name="Boniface M.C."/>
            <person name="Brunel D."/>
            <person name="Catrice O."/>
            <person name="Chaidir N."/>
            <person name="Claudel C."/>
            <person name="Donnadieu C."/>
            <person name="Faraut T."/>
            <person name="Fievet G."/>
            <person name="Helmstetter N."/>
            <person name="King M."/>
            <person name="Knapp S.J."/>
            <person name="Lai Z."/>
            <person name="Le Paslier M.C."/>
            <person name="Lippi Y."/>
            <person name="Lorenzon L."/>
            <person name="Mandel J.R."/>
            <person name="Marage G."/>
            <person name="Marchand G."/>
            <person name="Marquand E."/>
            <person name="Bret-Mestries E."/>
            <person name="Morien E."/>
            <person name="Nambeesan S."/>
            <person name="Nguyen T."/>
            <person name="Pegot-Espagnet P."/>
            <person name="Pouilly N."/>
            <person name="Raftis F."/>
            <person name="Sallet E."/>
            <person name="Schiex T."/>
            <person name="Thomas J."/>
            <person name="Vandecasteele C."/>
            <person name="Vares D."/>
            <person name="Vear F."/>
            <person name="Vautrin S."/>
            <person name="Crespi M."/>
            <person name="Mangin B."/>
            <person name="Burke J.M."/>
            <person name="Salse J."/>
            <person name="Munos S."/>
            <person name="Vincourt P."/>
            <person name="Rieseberg L.H."/>
            <person name="Langlade N.B."/>
        </authorList>
    </citation>
    <scope>NUCLEOTIDE SEQUENCE</scope>
    <source>
        <tissue evidence="2">Leaves</tissue>
    </source>
</reference>
<feature type="domain" description="Reverse transcriptase" evidence="1">
    <location>
        <begin position="1"/>
        <end position="82"/>
    </location>
</feature>
<dbReference type="PROSITE" id="PS50878">
    <property type="entry name" value="RT_POL"/>
    <property type="match status" value="1"/>
</dbReference>
<sequence>MPFGLTNAPASFQAFMNEVFMDYMRKFVLVFFDDILIDSDSLDSHLQHLRIVFETLKQHKLFVKKSKCSFGQARLEYFGHVVSSEGVSADKSKIDSMLSWPQPTTVKGLRGFLGLTGYYRKF</sequence>
<comment type="caution">
    <text evidence="2">The sequence shown here is derived from an EMBL/GenBank/DDBJ whole genome shotgun (WGS) entry which is preliminary data.</text>
</comment>
<dbReference type="EMBL" id="MNCJ02000319">
    <property type="protein sequence ID" value="KAF5808378.1"/>
    <property type="molecule type" value="Genomic_DNA"/>
</dbReference>
<dbReference type="EC" id="2.7.7.-" evidence="2"/>
<dbReference type="EC" id="3.1.26.4" evidence="2"/>
<organism evidence="2 3">
    <name type="scientific">Helianthus annuus</name>
    <name type="common">Common sunflower</name>
    <dbReference type="NCBI Taxonomy" id="4232"/>
    <lineage>
        <taxon>Eukaryota</taxon>
        <taxon>Viridiplantae</taxon>
        <taxon>Streptophyta</taxon>
        <taxon>Embryophyta</taxon>
        <taxon>Tracheophyta</taxon>
        <taxon>Spermatophyta</taxon>
        <taxon>Magnoliopsida</taxon>
        <taxon>eudicotyledons</taxon>
        <taxon>Gunneridae</taxon>
        <taxon>Pentapetalae</taxon>
        <taxon>asterids</taxon>
        <taxon>campanulids</taxon>
        <taxon>Asterales</taxon>
        <taxon>Asteraceae</taxon>
        <taxon>Asteroideae</taxon>
        <taxon>Heliantheae alliance</taxon>
        <taxon>Heliantheae</taxon>
        <taxon>Helianthus</taxon>
    </lineage>
</organism>
<dbReference type="InterPro" id="IPR043502">
    <property type="entry name" value="DNA/RNA_pol_sf"/>
</dbReference>
<dbReference type="Proteomes" id="UP000215914">
    <property type="component" value="Unassembled WGS sequence"/>
</dbReference>
<dbReference type="InterPro" id="IPR043128">
    <property type="entry name" value="Rev_trsase/Diguanyl_cyclase"/>
</dbReference>
<keyword evidence="2" id="KW-0548">Nucleotidyltransferase</keyword>
<dbReference type="PANTHER" id="PTHR33064">
    <property type="entry name" value="POL PROTEIN"/>
    <property type="match status" value="1"/>
</dbReference>
<evidence type="ECO:0000259" key="1">
    <source>
        <dbReference type="PROSITE" id="PS50878"/>
    </source>
</evidence>
<keyword evidence="2" id="KW-0378">Hydrolase</keyword>
<name>A0A9K3J3W2_HELAN</name>
<dbReference type="FunFam" id="3.30.70.270:FF:000003">
    <property type="entry name" value="Transposon Ty3-G Gag-Pol polyprotein"/>
    <property type="match status" value="1"/>
</dbReference>
<reference evidence="2" key="2">
    <citation type="submission" date="2020-06" db="EMBL/GenBank/DDBJ databases">
        <title>Helianthus annuus Genome sequencing and assembly Release 2.</title>
        <authorList>
            <person name="Gouzy J."/>
            <person name="Langlade N."/>
            <person name="Munos S."/>
        </authorList>
    </citation>
    <scope>NUCLEOTIDE SEQUENCE</scope>
    <source>
        <tissue evidence="2">Leaves</tissue>
    </source>
</reference>
<evidence type="ECO:0000313" key="2">
    <source>
        <dbReference type="EMBL" id="KAF5808378.1"/>
    </source>
</evidence>
<evidence type="ECO:0000313" key="3">
    <source>
        <dbReference type="Proteomes" id="UP000215914"/>
    </source>
</evidence>
<dbReference type="CDD" id="cd01647">
    <property type="entry name" value="RT_LTR"/>
    <property type="match status" value="1"/>
</dbReference>
<keyword evidence="3" id="KW-1185">Reference proteome</keyword>
<protein>
    <submittedName>
        <fullName evidence="2">Nucleotidyltransferase, Ribonuclease H</fullName>
        <ecNumber evidence="2">2.7.7.-</ecNumber>
        <ecNumber evidence="2">3.1.26.4</ecNumber>
    </submittedName>
</protein>
<dbReference type="InterPro" id="IPR051320">
    <property type="entry name" value="Viral_Replic_Matur_Polypro"/>
</dbReference>
<dbReference type="InterPro" id="IPR000477">
    <property type="entry name" value="RT_dom"/>
</dbReference>
<keyword evidence="2" id="KW-0808">Transferase</keyword>
<dbReference type="Pfam" id="PF00078">
    <property type="entry name" value="RVT_1"/>
    <property type="match status" value="1"/>
</dbReference>
<dbReference type="GO" id="GO:0016779">
    <property type="term" value="F:nucleotidyltransferase activity"/>
    <property type="evidence" value="ECO:0007669"/>
    <property type="project" value="UniProtKB-KW"/>
</dbReference>
<gene>
    <name evidence="2" type="ORF">HanXRQr2_Chr04g0144661</name>
</gene>
<proteinExistence type="predicted"/>
<dbReference type="GO" id="GO:0004523">
    <property type="term" value="F:RNA-DNA hybrid ribonuclease activity"/>
    <property type="evidence" value="ECO:0007669"/>
    <property type="project" value="UniProtKB-EC"/>
</dbReference>
<dbReference type="AlphaFoldDB" id="A0A9K3J3W2"/>
<dbReference type="Gene3D" id="3.30.70.270">
    <property type="match status" value="2"/>
</dbReference>